<evidence type="ECO:0000256" key="3">
    <source>
        <dbReference type="ARBA" id="ARBA00013247"/>
    </source>
</evidence>
<reference evidence="13 14" key="1">
    <citation type="journal article" date="2008" name="Nature">
        <title>The Phaeodactylum genome reveals the evolutionary history of diatom genomes.</title>
        <authorList>
            <person name="Bowler C."/>
            <person name="Allen A.E."/>
            <person name="Badger J.H."/>
            <person name="Grimwood J."/>
            <person name="Jabbari K."/>
            <person name="Kuo A."/>
            <person name="Maheswari U."/>
            <person name="Martens C."/>
            <person name="Maumus F."/>
            <person name="Otillar R.P."/>
            <person name="Rayko E."/>
            <person name="Salamov A."/>
            <person name="Vandepoele K."/>
            <person name="Beszteri B."/>
            <person name="Gruber A."/>
            <person name="Heijde M."/>
            <person name="Katinka M."/>
            <person name="Mock T."/>
            <person name="Valentin K."/>
            <person name="Verret F."/>
            <person name="Berges J.A."/>
            <person name="Brownlee C."/>
            <person name="Cadoret J.P."/>
            <person name="Chiovitti A."/>
            <person name="Choi C.J."/>
            <person name="Coesel S."/>
            <person name="De Martino A."/>
            <person name="Detter J.C."/>
            <person name="Durkin C."/>
            <person name="Falciatore A."/>
            <person name="Fournet J."/>
            <person name="Haruta M."/>
            <person name="Huysman M.J."/>
            <person name="Jenkins B.D."/>
            <person name="Jiroutova K."/>
            <person name="Jorgensen R.E."/>
            <person name="Joubert Y."/>
            <person name="Kaplan A."/>
            <person name="Kroger N."/>
            <person name="Kroth P.G."/>
            <person name="La Roche J."/>
            <person name="Lindquist E."/>
            <person name="Lommer M."/>
            <person name="Martin-Jezequel V."/>
            <person name="Lopez P.J."/>
            <person name="Lucas S."/>
            <person name="Mangogna M."/>
            <person name="McGinnis K."/>
            <person name="Medlin L.K."/>
            <person name="Montsant A."/>
            <person name="Oudot-Le Secq M.P."/>
            <person name="Napoli C."/>
            <person name="Obornik M."/>
            <person name="Parker M.S."/>
            <person name="Petit J.L."/>
            <person name="Porcel B.M."/>
            <person name="Poulsen N."/>
            <person name="Robison M."/>
            <person name="Rychlewski L."/>
            <person name="Rynearson T.A."/>
            <person name="Schmutz J."/>
            <person name="Shapiro H."/>
            <person name="Siaut M."/>
            <person name="Stanley M."/>
            <person name="Sussman M.R."/>
            <person name="Taylor A.R."/>
            <person name="Vardi A."/>
            <person name="von Dassow P."/>
            <person name="Vyverman W."/>
            <person name="Willis A."/>
            <person name="Wyrwicz L.S."/>
            <person name="Rokhsar D.S."/>
            <person name="Weissenbach J."/>
            <person name="Armbrust E.V."/>
            <person name="Green B.R."/>
            <person name="Van de Peer Y."/>
            <person name="Grigoriev I.V."/>
        </authorList>
    </citation>
    <scope>NUCLEOTIDE SEQUENCE [LARGE SCALE GENOMIC DNA]</scope>
    <source>
        <strain evidence="13 14">CCAP 1055/1</strain>
    </source>
</reference>
<dbReference type="InterPro" id="IPR000836">
    <property type="entry name" value="PRTase_dom"/>
</dbReference>
<feature type="domain" description="Ribose-phosphate pyrophosphokinase N-terminal" evidence="12">
    <location>
        <begin position="1"/>
        <end position="113"/>
    </location>
</feature>
<dbReference type="RefSeq" id="XP_002180863.1">
    <property type="nucleotide sequence ID" value="XM_002180827.1"/>
</dbReference>
<dbReference type="GO" id="GO:0005737">
    <property type="term" value="C:cytoplasm"/>
    <property type="evidence" value="ECO:0007669"/>
    <property type="project" value="TreeGrafter"/>
</dbReference>
<keyword evidence="9" id="KW-0067">ATP-binding</keyword>
<evidence type="ECO:0000256" key="6">
    <source>
        <dbReference type="ARBA" id="ARBA00022727"/>
    </source>
</evidence>
<dbReference type="SMART" id="SM01400">
    <property type="entry name" value="Pribosyltran_N"/>
    <property type="match status" value="1"/>
</dbReference>
<dbReference type="AlphaFoldDB" id="B7G1I1"/>
<comment type="catalytic activity">
    <reaction evidence="11">
        <text>D-ribose 5-phosphate + ATP = 5-phospho-alpha-D-ribose 1-diphosphate + AMP + H(+)</text>
        <dbReference type="Rhea" id="RHEA:15609"/>
        <dbReference type="ChEBI" id="CHEBI:15378"/>
        <dbReference type="ChEBI" id="CHEBI:30616"/>
        <dbReference type="ChEBI" id="CHEBI:58017"/>
        <dbReference type="ChEBI" id="CHEBI:78346"/>
        <dbReference type="ChEBI" id="CHEBI:456215"/>
        <dbReference type="EC" id="2.7.6.1"/>
    </reaction>
</comment>
<dbReference type="NCBIfam" id="TIGR01251">
    <property type="entry name" value="ribP_PPkin"/>
    <property type="match status" value="1"/>
</dbReference>
<comment type="pathway">
    <text evidence="1">Metabolic intermediate biosynthesis; 5-phospho-alpha-D-ribose 1-diphosphate biosynthesis; 5-phospho-alpha-D-ribose 1-diphosphate from D-ribose 5-phosphate (route I): step 1/1.</text>
</comment>
<keyword evidence="5" id="KW-0479">Metal-binding</keyword>
<dbReference type="InterPro" id="IPR029099">
    <property type="entry name" value="Pribosyltran_N"/>
</dbReference>
<dbReference type="SUPFAM" id="SSF53271">
    <property type="entry name" value="PRTase-like"/>
    <property type="match status" value="2"/>
</dbReference>
<gene>
    <name evidence="13" type="ORF">PHATRDRAFT_4059</name>
</gene>
<keyword evidence="10" id="KW-0460">Magnesium</keyword>
<evidence type="ECO:0000256" key="1">
    <source>
        <dbReference type="ARBA" id="ARBA00004996"/>
    </source>
</evidence>
<evidence type="ECO:0000256" key="8">
    <source>
        <dbReference type="ARBA" id="ARBA00022777"/>
    </source>
</evidence>
<keyword evidence="4" id="KW-0808">Transferase</keyword>
<dbReference type="EC" id="2.7.6.1" evidence="3"/>
<dbReference type="STRING" id="556484.B7G1I1"/>
<name>B7G1I1_PHATC</name>
<keyword evidence="7" id="KW-0547">Nucleotide-binding</keyword>
<dbReference type="Gene3D" id="3.40.50.2020">
    <property type="match status" value="2"/>
</dbReference>
<dbReference type="Pfam" id="PF14572">
    <property type="entry name" value="Pribosyl_synth"/>
    <property type="match status" value="1"/>
</dbReference>
<evidence type="ECO:0000313" key="13">
    <source>
        <dbReference type="EMBL" id="EEC47515.1"/>
    </source>
</evidence>
<dbReference type="GO" id="GO:0004749">
    <property type="term" value="F:ribose phosphate diphosphokinase activity"/>
    <property type="evidence" value="ECO:0007669"/>
    <property type="project" value="UniProtKB-EC"/>
</dbReference>
<dbReference type="InterPro" id="IPR029057">
    <property type="entry name" value="PRTase-like"/>
</dbReference>
<dbReference type="HOGENOM" id="CLU_505764_0_0_1"/>
<dbReference type="GO" id="GO:0016301">
    <property type="term" value="F:kinase activity"/>
    <property type="evidence" value="ECO:0007669"/>
    <property type="project" value="UniProtKB-KW"/>
</dbReference>
<proteinExistence type="inferred from homology"/>
<dbReference type="EMBL" id="CM000613">
    <property type="protein sequence ID" value="EEC47515.1"/>
    <property type="molecule type" value="Genomic_DNA"/>
</dbReference>
<dbReference type="KEGG" id="pti:PHATRDRAFT_4059"/>
<dbReference type="GO" id="GO:0002189">
    <property type="term" value="C:ribose phosphate diphosphokinase complex"/>
    <property type="evidence" value="ECO:0007669"/>
    <property type="project" value="TreeGrafter"/>
</dbReference>
<dbReference type="FunFam" id="3.40.50.2020:FF:000007">
    <property type="entry name" value="Ribose-phosphate pyrophosphokinase"/>
    <property type="match status" value="1"/>
</dbReference>
<dbReference type="InParanoid" id="B7G1I1"/>
<evidence type="ECO:0000259" key="12">
    <source>
        <dbReference type="Pfam" id="PF13793"/>
    </source>
</evidence>
<dbReference type="Pfam" id="PF13793">
    <property type="entry name" value="Pribosyltran_N"/>
    <property type="match status" value="1"/>
</dbReference>
<keyword evidence="14" id="KW-1185">Reference proteome</keyword>
<evidence type="ECO:0000256" key="5">
    <source>
        <dbReference type="ARBA" id="ARBA00022723"/>
    </source>
</evidence>
<evidence type="ECO:0000256" key="2">
    <source>
        <dbReference type="ARBA" id="ARBA00006478"/>
    </source>
</evidence>
<evidence type="ECO:0000256" key="4">
    <source>
        <dbReference type="ARBA" id="ARBA00022679"/>
    </source>
</evidence>
<dbReference type="GO" id="GO:0000287">
    <property type="term" value="F:magnesium ion binding"/>
    <property type="evidence" value="ECO:0007669"/>
    <property type="project" value="InterPro"/>
</dbReference>
<feature type="non-terminal residue" evidence="13">
    <location>
        <position position="312"/>
    </location>
</feature>
<sequence length="312" mass="34187">LLAGPSSEDLGCDIAHLLGVPANRMDVGQFADGETRVQVQDSVRGKNVYIVNSTTSSDSIMELLLLISTLRRASAKRIIAVVPYYGYCRQDERRQARQPIAAKDMALMMEEMGVDRVICMDLHNDSLRGFFSPSVPVEELSAGVEQKNEAFPKVTIVASHEGQVGRATQFRSVLQRLSGENIELAVLSKSRMRPGEKQYEPKLVGNVKGRKCILVDDIVNTGTTLVSNVQMLKQEGADSIYAWATHGVFGASELNDAPERLQELQDLDYLLVSNSVSNPRSLPSKIRLLNVAPLLAEAIARALHDQSISGIL</sequence>
<dbReference type="GO" id="GO:0005524">
    <property type="term" value="F:ATP binding"/>
    <property type="evidence" value="ECO:0007669"/>
    <property type="project" value="UniProtKB-KW"/>
</dbReference>
<dbReference type="eggNOG" id="KOG1448">
    <property type="taxonomic scope" value="Eukaryota"/>
</dbReference>
<dbReference type="GO" id="GO:0006015">
    <property type="term" value="P:5-phosphoribose 1-diphosphate biosynthetic process"/>
    <property type="evidence" value="ECO:0007669"/>
    <property type="project" value="TreeGrafter"/>
</dbReference>
<evidence type="ECO:0000256" key="10">
    <source>
        <dbReference type="ARBA" id="ARBA00022842"/>
    </source>
</evidence>
<evidence type="ECO:0000256" key="9">
    <source>
        <dbReference type="ARBA" id="ARBA00022840"/>
    </source>
</evidence>
<keyword evidence="8" id="KW-0418">Kinase</keyword>
<dbReference type="PaxDb" id="2850-Phatr4059"/>
<dbReference type="OrthoDB" id="413572at2759"/>
<comment type="similarity">
    <text evidence="2">Belongs to the ribose-phosphate pyrophosphokinase family.</text>
</comment>
<dbReference type="GeneID" id="7201598"/>
<organism evidence="13 14">
    <name type="scientific">Phaeodactylum tricornutum (strain CCAP 1055/1)</name>
    <dbReference type="NCBI Taxonomy" id="556484"/>
    <lineage>
        <taxon>Eukaryota</taxon>
        <taxon>Sar</taxon>
        <taxon>Stramenopiles</taxon>
        <taxon>Ochrophyta</taxon>
        <taxon>Bacillariophyta</taxon>
        <taxon>Bacillariophyceae</taxon>
        <taxon>Bacillariophycidae</taxon>
        <taxon>Naviculales</taxon>
        <taxon>Phaeodactylaceae</taxon>
        <taxon>Phaeodactylum</taxon>
    </lineage>
</organism>
<protein>
    <recommendedName>
        <fullName evidence="3">ribose-phosphate diphosphokinase</fullName>
        <ecNumber evidence="3">2.7.6.1</ecNumber>
    </recommendedName>
</protein>
<dbReference type="PANTHER" id="PTHR10210:SF32">
    <property type="entry name" value="RIBOSE-PHOSPHATE PYROPHOSPHOKINASE 2"/>
    <property type="match status" value="1"/>
</dbReference>
<dbReference type="CDD" id="cd06223">
    <property type="entry name" value="PRTases_typeI"/>
    <property type="match status" value="1"/>
</dbReference>
<reference evidence="14" key="2">
    <citation type="submission" date="2008-08" db="EMBL/GenBank/DDBJ databases">
        <authorList>
            <consortium name="Diatom Consortium"/>
            <person name="Grigoriev I."/>
            <person name="Grimwood J."/>
            <person name="Kuo A."/>
            <person name="Otillar R.P."/>
            <person name="Salamov A."/>
            <person name="Detter J.C."/>
            <person name="Lindquist E."/>
            <person name="Shapiro H."/>
            <person name="Lucas S."/>
            <person name="Glavina del Rio T."/>
            <person name="Pitluck S."/>
            <person name="Rokhsar D."/>
            <person name="Bowler C."/>
        </authorList>
    </citation>
    <scope>GENOME REANNOTATION</scope>
    <source>
        <strain evidence="14">CCAP 1055/1</strain>
    </source>
</reference>
<feature type="non-terminal residue" evidence="13">
    <location>
        <position position="1"/>
    </location>
</feature>
<accession>B7G1I1</accession>
<dbReference type="GO" id="GO:0006164">
    <property type="term" value="P:purine nucleotide biosynthetic process"/>
    <property type="evidence" value="ECO:0007669"/>
    <property type="project" value="TreeGrafter"/>
</dbReference>
<evidence type="ECO:0000256" key="11">
    <source>
        <dbReference type="ARBA" id="ARBA00049535"/>
    </source>
</evidence>
<dbReference type="PANTHER" id="PTHR10210">
    <property type="entry name" value="RIBOSE-PHOSPHATE DIPHOSPHOKINASE FAMILY MEMBER"/>
    <property type="match status" value="1"/>
</dbReference>
<dbReference type="Proteomes" id="UP000000759">
    <property type="component" value="Chromosome 10"/>
</dbReference>
<dbReference type="InterPro" id="IPR005946">
    <property type="entry name" value="Rib-P_diPkinase"/>
</dbReference>
<evidence type="ECO:0000313" key="14">
    <source>
        <dbReference type="Proteomes" id="UP000000759"/>
    </source>
</evidence>
<keyword evidence="6" id="KW-0545">Nucleotide biosynthesis</keyword>
<evidence type="ECO:0000256" key="7">
    <source>
        <dbReference type="ARBA" id="ARBA00022741"/>
    </source>
</evidence>